<protein>
    <submittedName>
        <fullName evidence="1">Uncharacterized protein</fullName>
    </submittedName>
</protein>
<sequence length="51" mass="5810">MPPLRQAKYNGIYLSRRIVLPAVRDQSLFLLGIMEIVRENTAVRKLTPEAA</sequence>
<accession>G9YF86</accession>
<gene>
    <name evidence="1" type="ORF">HMPREF0080_00297</name>
</gene>
<evidence type="ECO:0000313" key="1">
    <source>
        <dbReference type="EMBL" id="EHM43254.1"/>
    </source>
</evidence>
<reference evidence="1 2" key="1">
    <citation type="submission" date="2011-08" db="EMBL/GenBank/DDBJ databases">
        <authorList>
            <person name="Weinstock G."/>
            <person name="Sodergren E."/>
            <person name="Clifton S."/>
            <person name="Fulton L."/>
            <person name="Fulton B."/>
            <person name="Courtney L."/>
            <person name="Fronick C."/>
            <person name="Harrison M."/>
            <person name="Strong C."/>
            <person name="Farmer C."/>
            <person name="Delahaunty K."/>
            <person name="Markovic C."/>
            <person name="Hall O."/>
            <person name="Minx P."/>
            <person name="Tomlinson C."/>
            <person name="Mitreva M."/>
            <person name="Hou S."/>
            <person name="Chen J."/>
            <person name="Wollam A."/>
            <person name="Pepin K.H."/>
            <person name="Johnson M."/>
            <person name="Bhonagiri V."/>
            <person name="Zhang X."/>
            <person name="Suruliraj S."/>
            <person name="Warren W."/>
            <person name="Chinwalla A."/>
            <person name="Mardis E.R."/>
            <person name="Wilson R.K."/>
        </authorList>
    </citation>
    <scope>NUCLEOTIDE SEQUENCE [LARGE SCALE GENOMIC DNA]</scope>
    <source>
        <strain evidence="1 2">F0357</strain>
    </source>
</reference>
<name>G9YF86_9FIRM</name>
<proteinExistence type="predicted"/>
<dbReference type="HOGENOM" id="CLU_3094922_0_0_9"/>
<comment type="caution">
    <text evidence="1">The sequence shown here is derived from an EMBL/GenBank/DDBJ whole genome shotgun (WGS) entry which is preliminary data.</text>
</comment>
<keyword evidence="2" id="KW-1185">Reference proteome</keyword>
<dbReference type="Proteomes" id="UP000005481">
    <property type="component" value="Unassembled WGS sequence"/>
</dbReference>
<organism evidence="1 2">
    <name type="scientific">Anaeroglobus geminatus F0357</name>
    <dbReference type="NCBI Taxonomy" id="861450"/>
    <lineage>
        <taxon>Bacteria</taxon>
        <taxon>Bacillati</taxon>
        <taxon>Bacillota</taxon>
        <taxon>Negativicutes</taxon>
        <taxon>Veillonellales</taxon>
        <taxon>Veillonellaceae</taxon>
        <taxon>Anaeroglobus</taxon>
    </lineage>
</organism>
<dbReference type="STRING" id="861450.HMPREF0080_00297"/>
<dbReference type="EMBL" id="AGCJ01000010">
    <property type="protein sequence ID" value="EHM43254.1"/>
    <property type="molecule type" value="Genomic_DNA"/>
</dbReference>
<evidence type="ECO:0000313" key="2">
    <source>
        <dbReference type="Proteomes" id="UP000005481"/>
    </source>
</evidence>
<dbReference type="AlphaFoldDB" id="G9YF86"/>